<evidence type="ECO:0000259" key="14">
    <source>
        <dbReference type="PROSITE" id="PS51059"/>
    </source>
</evidence>
<dbReference type="GO" id="GO:0005634">
    <property type="term" value="C:nucleus"/>
    <property type="evidence" value="ECO:0007669"/>
    <property type="project" value="UniProtKB-SubCell"/>
</dbReference>
<dbReference type="InterPro" id="IPR037197">
    <property type="entry name" value="WWE_dom_sf"/>
</dbReference>
<dbReference type="Pfam" id="PF02825">
    <property type="entry name" value="WWE"/>
    <property type="match status" value="1"/>
</dbReference>
<dbReference type="InterPro" id="IPR012317">
    <property type="entry name" value="Poly(ADP-ribose)pol_cat_dom"/>
</dbReference>
<keyword evidence="9" id="KW-0539">Nucleus</keyword>
<dbReference type="SUPFAM" id="SSF117839">
    <property type="entry name" value="WWE domain"/>
    <property type="match status" value="1"/>
</dbReference>
<feature type="compositionally biased region" description="Polar residues" evidence="12">
    <location>
        <begin position="952"/>
        <end position="990"/>
    </location>
</feature>
<evidence type="ECO:0000256" key="5">
    <source>
        <dbReference type="ARBA" id="ARBA00022723"/>
    </source>
</evidence>
<keyword evidence="3" id="KW-0963">Cytoplasm</keyword>
<dbReference type="EC" id="2.4.2.-" evidence="11"/>
<dbReference type="Pfam" id="PF25261">
    <property type="entry name" value="zf-CCCH_PARP12"/>
    <property type="match status" value="1"/>
</dbReference>
<evidence type="ECO:0000256" key="12">
    <source>
        <dbReference type="SAM" id="MobiDB-lite"/>
    </source>
</evidence>
<gene>
    <name evidence="15" type="ORF">Baya_14851</name>
</gene>
<protein>
    <recommendedName>
        <fullName evidence="11">Poly [ADP-ribose] polymerase</fullName>
        <shortName evidence="11">PARP</shortName>
        <ecNumber evidence="11">2.4.2.-</ecNumber>
    </recommendedName>
</protein>
<evidence type="ECO:0000256" key="4">
    <source>
        <dbReference type="ARBA" id="ARBA00022553"/>
    </source>
</evidence>
<dbReference type="PANTHER" id="PTHR45740:SF15">
    <property type="entry name" value="ZINC FINGER CCCH TYPE DOMAIN CONTAINING 1-LIKE"/>
    <property type="match status" value="1"/>
</dbReference>
<dbReference type="Gene3D" id="3.30.720.50">
    <property type="match status" value="1"/>
</dbReference>
<dbReference type="PROSITE" id="PS51059">
    <property type="entry name" value="PARP_CATALYTIC"/>
    <property type="match status" value="1"/>
</dbReference>
<dbReference type="Gene3D" id="3.90.228.10">
    <property type="match status" value="1"/>
</dbReference>
<proteinExistence type="inferred from homology"/>
<dbReference type="GO" id="GO:0008270">
    <property type="term" value="F:zinc ion binding"/>
    <property type="evidence" value="ECO:0007669"/>
    <property type="project" value="UniProtKB-KW"/>
</dbReference>
<dbReference type="AlphaFoldDB" id="A0A556VA43"/>
<evidence type="ECO:0000256" key="11">
    <source>
        <dbReference type="RuleBase" id="RU362114"/>
    </source>
</evidence>
<comment type="caution">
    <text evidence="15">The sequence shown here is derived from an EMBL/GenBank/DDBJ whole genome shotgun (WGS) entry which is preliminary data.</text>
</comment>
<reference evidence="15 16" key="1">
    <citation type="journal article" date="2019" name="Genome Biol. Evol.">
        <title>Whole-Genome Sequencing of the Giant Devil Catfish, Bagarius yarrelli.</title>
        <authorList>
            <person name="Jiang W."/>
            <person name="Lv Y."/>
            <person name="Cheng L."/>
            <person name="Yang K."/>
            <person name="Chao B."/>
            <person name="Wang X."/>
            <person name="Li Y."/>
            <person name="Pan X."/>
            <person name="You X."/>
            <person name="Zhang Y."/>
            <person name="Yang J."/>
            <person name="Li J."/>
            <person name="Zhang X."/>
            <person name="Liu S."/>
            <person name="Sun C."/>
            <person name="Yang J."/>
            <person name="Shi Q."/>
        </authorList>
    </citation>
    <scope>NUCLEOTIDE SEQUENCE [LARGE SCALE GENOMIC DNA]</scope>
    <source>
        <strain evidence="15">JWS20170419001</strain>
        <tissue evidence="15">Muscle</tissue>
    </source>
</reference>
<keyword evidence="8" id="KW-0862">Zinc</keyword>
<evidence type="ECO:0000313" key="15">
    <source>
        <dbReference type="EMBL" id="TTD62568.1"/>
    </source>
</evidence>
<feature type="region of interest" description="Disordered" evidence="12">
    <location>
        <begin position="814"/>
        <end position="868"/>
    </location>
</feature>
<sequence length="990" mass="111925">MATEMNMMEIICDGLGCVDYEDLLKKLEKDEVENVLKNSDMFIVIEQKRSKKILLTCKIRRCKTENCTRNCSDLHLCKFQFLGQCKQQGCKYGHSLEDEHNSRVLHKHGLQHLNRAQLRVLLLLNDGSLLPNVCILYNRGSGDFGNCPEKDTCVRLHICEKYIRGLCDSSECKRSHDFHEPHPAKTLHGRGVSSQLIVSLLQIYRNILLLKDHRYVQDHVSARGRENPKAQRNKDNCLRVHSKLPYKWQVKVDEVVGGEPVCFDTMMQGVHWVRRLSTESSVMEPRFSHTTKWSWYWENEDNEWIQFGSTNEMHRLSSVTSEDLELKYLHFLKENSCDVVLFTAGKQCYELNFRVMKQRNEFSSTETAVRRRPTFVSLVDVRAKSRGPNFSSRPGVPGFWEKTAIPESGFQLVQLNSSHKDYVRVQEHFNKTMKDFSILSIKRVQNKKLWEDFQTKRQQMKKANSHKKYGEAERLLFHGTNSRNVSTICQQNFDVKVWSQRNRVRPRDAIYYSDYMDCHGERVMFACRVLTGQYTKGASHFHRPPEKDVAGNVYDSCVNDVRNPMIYVVFKHSQVYPEFLITYEKTRLPRVNQSSIFKNVSPSERGVTSSHYDANAISSNSPSTEKASSAVSLNSSLVSPLNQRDDEMMMVTTESLNVSYAAPETEQSVHLKTIPVLTFVNTLLQESDQSLSRSVTNPVSSNSENPLITAKPSLTDNRLQSENSKDQNKNSTLWTSNISTEEMSQKIQKSAPLKSPEFNQSMLDSLDLNSCSSDKAKTFDASSTTCLSERENKTTIPCKSNKLPLGHANPKKEFCSSHQSLGSLSSTELSKNPAKTLHTSKEYPVSSPSDHQLPILDKPSTIDRSSLSKSKPELVIKQEYFTAHGRDASKYSHLLVSTSTSSSAGKLGPDSSSAKESKIPKTSATSSSSAAKWSRSDGSSSSSSVSFHDRQPSSSAVSSTPLNAAHAQQASRQRNASGAQNEQKQKCSVQ</sequence>
<evidence type="ECO:0000256" key="10">
    <source>
        <dbReference type="ARBA" id="ARBA00024347"/>
    </source>
</evidence>
<keyword evidence="7" id="KW-0863">Zinc-finger</keyword>
<feature type="compositionally biased region" description="Low complexity" evidence="12">
    <location>
        <begin position="923"/>
        <end position="946"/>
    </location>
</feature>
<keyword evidence="11" id="KW-0808">Transferase</keyword>
<feature type="compositionally biased region" description="Polar residues" evidence="12">
    <location>
        <begin position="600"/>
        <end position="626"/>
    </location>
</feature>
<feature type="region of interest" description="Disordered" evidence="12">
    <location>
        <begin position="898"/>
        <end position="990"/>
    </location>
</feature>
<comment type="subcellular location">
    <subcellularLocation>
        <location evidence="2">Cytoplasm</location>
    </subcellularLocation>
    <subcellularLocation>
        <location evidence="1">Nucleus</location>
    </subcellularLocation>
</comment>
<keyword evidence="5" id="KW-0479">Metal-binding</keyword>
<dbReference type="InterPro" id="IPR004170">
    <property type="entry name" value="WWE_dom"/>
</dbReference>
<keyword evidence="11" id="KW-0520">NAD</keyword>
<dbReference type="PANTHER" id="PTHR45740">
    <property type="entry name" value="POLY [ADP-RIBOSE] POLYMERASE"/>
    <property type="match status" value="1"/>
</dbReference>
<comment type="similarity">
    <text evidence="10">Belongs to the ARTD/PARP family.</text>
</comment>
<evidence type="ECO:0000256" key="9">
    <source>
        <dbReference type="ARBA" id="ARBA00023242"/>
    </source>
</evidence>
<feature type="domain" description="PARP catalytic" evidence="14">
    <location>
        <begin position="396"/>
        <end position="604"/>
    </location>
</feature>
<feature type="compositionally biased region" description="Low complexity" evidence="12">
    <location>
        <begin position="816"/>
        <end position="826"/>
    </location>
</feature>
<dbReference type="SUPFAM" id="SSF56399">
    <property type="entry name" value="ADP-ribosylation"/>
    <property type="match status" value="1"/>
</dbReference>
<dbReference type="Proteomes" id="UP000319801">
    <property type="component" value="Unassembled WGS sequence"/>
</dbReference>
<accession>A0A556VA43</accession>
<dbReference type="GO" id="GO:0005737">
    <property type="term" value="C:cytoplasm"/>
    <property type="evidence" value="ECO:0007669"/>
    <property type="project" value="UniProtKB-SubCell"/>
</dbReference>
<dbReference type="GO" id="GO:1990404">
    <property type="term" value="F:NAD+-protein mono-ADP-ribosyltransferase activity"/>
    <property type="evidence" value="ECO:0007669"/>
    <property type="project" value="TreeGrafter"/>
</dbReference>
<dbReference type="Pfam" id="PF00644">
    <property type="entry name" value="PARP"/>
    <property type="match status" value="1"/>
</dbReference>
<evidence type="ECO:0000256" key="8">
    <source>
        <dbReference type="ARBA" id="ARBA00022833"/>
    </source>
</evidence>
<feature type="compositionally biased region" description="Polar residues" evidence="12">
    <location>
        <begin position="693"/>
        <end position="722"/>
    </location>
</feature>
<organism evidence="15 16">
    <name type="scientific">Bagarius yarrelli</name>
    <name type="common">Goonch</name>
    <name type="synonym">Bagrus yarrelli</name>
    <dbReference type="NCBI Taxonomy" id="175774"/>
    <lineage>
        <taxon>Eukaryota</taxon>
        <taxon>Metazoa</taxon>
        <taxon>Chordata</taxon>
        <taxon>Craniata</taxon>
        <taxon>Vertebrata</taxon>
        <taxon>Euteleostomi</taxon>
        <taxon>Actinopterygii</taxon>
        <taxon>Neopterygii</taxon>
        <taxon>Teleostei</taxon>
        <taxon>Ostariophysi</taxon>
        <taxon>Siluriformes</taxon>
        <taxon>Sisoridae</taxon>
        <taxon>Sisorinae</taxon>
        <taxon>Bagarius</taxon>
    </lineage>
</organism>
<dbReference type="OrthoDB" id="6133115at2759"/>
<dbReference type="InterPro" id="IPR057602">
    <property type="entry name" value="Zfn-CCCH_PARP12"/>
</dbReference>
<evidence type="ECO:0000259" key="13">
    <source>
        <dbReference type="PROSITE" id="PS50918"/>
    </source>
</evidence>
<keyword evidence="6" id="KW-0677">Repeat</keyword>
<feature type="region of interest" description="Disordered" evidence="12">
    <location>
        <begin position="600"/>
        <end position="628"/>
    </location>
</feature>
<keyword evidence="16" id="KW-1185">Reference proteome</keyword>
<evidence type="ECO:0000256" key="3">
    <source>
        <dbReference type="ARBA" id="ARBA00022490"/>
    </source>
</evidence>
<feature type="region of interest" description="Disordered" evidence="12">
    <location>
        <begin position="693"/>
        <end position="732"/>
    </location>
</feature>
<evidence type="ECO:0000256" key="1">
    <source>
        <dbReference type="ARBA" id="ARBA00004123"/>
    </source>
</evidence>
<dbReference type="InterPro" id="IPR051712">
    <property type="entry name" value="ARTD-AVP"/>
</dbReference>
<dbReference type="EMBL" id="VCAZ01000183">
    <property type="protein sequence ID" value="TTD62568.1"/>
    <property type="molecule type" value="Genomic_DNA"/>
</dbReference>
<evidence type="ECO:0000256" key="2">
    <source>
        <dbReference type="ARBA" id="ARBA00004496"/>
    </source>
</evidence>
<feature type="domain" description="WWE" evidence="13">
    <location>
        <begin position="281"/>
        <end position="371"/>
    </location>
</feature>
<evidence type="ECO:0000256" key="6">
    <source>
        <dbReference type="ARBA" id="ARBA00022737"/>
    </source>
</evidence>
<dbReference type="GO" id="GO:0003950">
    <property type="term" value="F:NAD+ poly-ADP-ribosyltransferase activity"/>
    <property type="evidence" value="ECO:0007669"/>
    <property type="project" value="UniProtKB-UniRule"/>
</dbReference>
<keyword evidence="11" id="KW-0328">Glycosyltransferase</keyword>
<evidence type="ECO:0000256" key="7">
    <source>
        <dbReference type="ARBA" id="ARBA00022771"/>
    </source>
</evidence>
<keyword evidence="4" id="KW-0597">Phosphoprotein</keyword>
<dbReference type="PROSITE" id="PS50918">
    <property type="entry name" value="WWE"/>
    <property type="match status" value="1"/>
</dbReference>
<name>A0A556VA43_BAGYA</name>
<evidence type="ECO:0000313" key="16">
    <source>
        <dbReference type="Proteomes" id="UP000319801"/>
    </source>
</evidence>